<feature type="domain" description="Solute-binding protein family 5" evidence="2">
    <location>
        <begin position="94"/>
        <end position="479"/>
    </location>
</feature>
<feature type="signal peptide" evidence="1">
    <location>
        <begin position="1"/>
        <end position="22"/>
    </location>
</feature>
<reference evidence="3 4" key="1">
    <citation type="submission" date="2021-05" db="EMBL/GenBank/DDBJ databases">
        <title>Kineosporia and Streptomyces sp. nov. two new marine actinobacteria isolated from Coral.</title>
        <authorList>
            <person name="Buangrab K."/>
            <person name="Sutthacheep M."/>
            <person name="Yeemin T."/>
            <person name="Harunari E."/>
            <person name="Igarashi Y."/>
            <person name="Kanchanasin P."/>
            <person name="Tanasupawat S."/>
            <person name="Phongsopitanun W."/>
        </authorList>
    </citation>
    <scope>NUCLEOTIDE SEQUENCE [LARGE SCALE GENOMIC DNA]</scope>
    <source>
        <strain evidence="3 4">J2-2</strain>
    </source>
</reference>
<dbReference type="SUPFAM" id="SSF53850">
    <property type="entry name" value="Periplasmic binding protein-like II"/>
    <property type="match status" value="1"/>
</dbReference>
<dbReference type="Proteomes" id="UP001197247">
    <property type="component" value="Unassembled WGS sequence"/>
</dbReference>
<evidence type="ECO:0000256" key="1">
    <source>
        <dbReference type="SAM" id="SignalP"/>
    </source>
</evidence>
<dbReference type="Gene3D" id="3.10.105.10">
    <property type="entry name" value="Dipeptide-binding Protein, Domain 3"/>
    <property type="match status" value="1"/>
</dbReference>
<dbReference type="PANTHER" id="PTHR30290">
    <property type="entry name" value="PERIPLASMIC BINDING COMPONENT OF ABC TRANSPORTER"/>
    <property type="match status" value="1"/>
</dbReference>
<dbReference type="Gene3D" id="3.40.190.10">
    <property type="entry name" value="Periplasmic binding protein-like II"/>
    <property type="match status" value="1"/>
</dbReference>
<evidence type="ECO:0000259" key="2">
    <source>
        <dbReference type="Pfam" id="PF00496"/>
    </source>
</evidence>
<comment type="caution">
    <text evidence="3">The sequence shown here is derived from an EMBL/GenBank/DDBJ whole genome shotgun (WGS) entry which is preliminary data.</text>
</comment>
<dbReference type="InterPro" id="IPR039424">
    <property type="entry name" value="SBP_5"/>
</dbReference>
<dbReference type="InterPro" id="IPR030678">
    <property type="entry name" value="Peptide/Ni-bd"/>
</dbReference>
<evidence type="ECO:0000313" key="3">
    <source>
        <dbReference type="EMBL" id="MBT0771533.1"/>
    </source>
</evidence>
<dbReference type="PROSITE" id="PS51257">
    <property type="entry name" value="PROKAR_LIPOPROTEIN"/>
    <property type="match status" value="1"/>
</dbReference>
<feature type="chain" id="PRO_5046503876" evidence="1">
    <location>
        <begin position="23"/>
        <end position="568"/>
    </location>
</feature>
<name>A0ABS5TL15_9ACTN</name>
<keyword evidence="1" id="KW-0732">Signal</keyword>
<gene>
    <name evidence="3" type="ORF">KIH74_21525</name>
</gene>
<dbReference type="EMBL" id="JAHBAY010000009">
    <property type="protein sequence ID" value="MBT0771533.1"/>
    <property type="molecule type" value="Genomic_DNA"/>
</dbReference>
<sequence length="568" mass="60827">MKRSTPPRAAAGLFMASVLALSACSGSGGGSGTGSASGSDTPAKGGTVQVLQNADFSYLDPARGWDGGVNAFYRLVYRNLVTKASNDADDPNAMVPDLAESLGEVSDDGLTWTYTLKEGVRFDTGAAITSKDVKWGIERSWDPEIGIGSPYLKQVIDAPDDYEGPYRSGDLDTIETPDDRTVVFHLKEAFPEFDAVLSMPSGTPFPEGTGEGDEFINDIVASGPYDLEKYTPGSVIELKRNPEWDASTDEVRKAYPDNFTFTLGIDGATIDERLIAQQGTDINAMTSAPTIQTATIARIQTPQLQARLVKNPSTCLTYMGLNTTKKPLNDVKVRQAIEYAVDKSSVLNATGGNQFATLATTILPSTVSGHQDFDLYPSEGSSGDVDKAKALLAEAGYADGFEMTLDIRSQVVMQRQGEAIQEALKRVGIAVKLNVIDVSTYYETIGTPSQQHDAAITGWCPDWNSSASTFIPPLFDGRNIYEKGNSNLAQLDDDAVNTAIDEAKSMTDIAAANTAWGALDQKIMELAPIVPLNVENRLYLPGDNLAGFVTPSGDIDYTIIGLKDPSKG</sequence>
<organism evidence="3 4">
    <name type="scientific">Kineosporia corallincola</name>
    <dbReference type="NCBI Taxonomy" id="2835133"/>
    <lineage>
        <taxon>Bacteria</taxon>
        <taxon>Bacillati</taxon>
        <taxon>Actinomycetota</taxon>
        <taxon>Actinomycetes</taxon>
        <taxon>Kineosporiales</taxon>
        <taxon>Kineosporiaceae</taxon>
        <taxon>Kineosporia</taxon>
    </lineage>
</organism>
<dbReference type="InterPro" id="IPR000914">
    <property type="entry name" value="SBP_5_dom"/>
</dbReference>
<dbReference type="Pfam" id="PF00496">
    <property type="entry name" value="SBP_bac_5"/>
    <property type="match status" value="1"/>
</dbReference>
<keyword evidence="4" id="KW-1185">Reference proteome</keyword>
<protein>
    <submittedName>
        <fullName evidence="3">ABC transporter substrate-binding protein</fullName>
    </submittedName>
</protein>
<dbReference type="PANTHER" id="PTHR30290:SF83">
    <property type="entry name" value="ABC TRANSPORTER SUBSTRATE-BINDING PROTEIN"/>
    <property type="match status" value="1"/>
</dbReference>
<evidence type="ECO:0000313" key="4">
    <source>
        <dbReference type="Proteomes" id="UP001197247"/>
    </source>
</evidence>
<dbReference type="CDD" id="cd08506">
    <property type="entry name" value="PBP2_clavulanate_OppA2"/>
    <property type="match status" value="1"/>
</dbReference>
<proteinExistence type="predicted"/>
<dbReference type="RefSeq" id="WP_214157893.1">
    <property type="nucleotide sequence ID" value="NZ_JAHBAY010000009.1"/>
</dbReference>
<dbReference type="PIRSF" id="PIRSF002741">
    <property type="entry name" value="MppA"/>
    <property type="match status" value="1"/>
</dbReference>
<accession>A0ABS5TL15</accession>